<proteinExistence type="predicted"/>
<protein>
    <submittedName>
        <fullName evidence="1">Uncharacterized protein</fullName>
    </submittedName>
</protein>
<dbReference type="Proteomes" id="UP000798662">
    <property type="component" value="Chromosome 1"/>
</dbReference>
<comment type="caution">
    <text evidence="1">The sequence shown here is derived from an EMBL/GenBank/DDBJ whole genome shotgun (WGS) entry which is preliminary data.</text>
</comment>
<organism evidence="1 2">
    <name type="scientific">Pyropia yezoensis</name>
    <name type="common">Susabi-nori</name>
    <name type="synonym">Porphyra yezoensis</name>
    <dbReference type="NCBI Taxonomy" id="2788"/>
    <lineage>
        <taxon>Eukaryota</taxon>
        <taxon>Rhodophyta</taxon>
        <taxon>Bangiophyceae</taxon>
        <taxon>Bangiales</taxon>
        <taxon>Bangiaceae</taxon>
        <taxon>Pyropia</taxon>
    </lineage>
</organism>
<reference evidence="1" key="1">
    <citation type="submission" date="2019-11" db="EMBL/GenBank/DDBJ databases">
        <title>Nori genome reveals adaptations in red seaweeds to the harsh intertidal environment.</title>
        <authorList>
            <person name="Wang D."/>
            <person name="Mao Y."/>
        </authorList>
    </citation>
    <scope>NUCLEOTIDE SEQUENCE</scope>
    <source>
        <tissue evidence="1">Gametophyte</tissue>
    </source>
</reference>
<dbReference type="EMBL" id="CM020618">
    <property type="protein sequence ID" value="KAK1859242.1"/>
    <property type="molecule type" value="Genomic_DNA"/>
</dbReference>
<name>A0ACC3BP19_PYRYE</name>
<sequence length="741" mass="81737">MTVISMVEIINVLGFGRADDGSAPNLARVLPVSPVMPNKSLLIDRRACAGELFSMVYEERCAAETVFKVDLEMVAPGSGKMQLVRFMASSGRPSVNEVSEATKNGSYTAWRDRLVIMGVNFNSHFQITEEETELLAGEFIDLKHLTILRLIYFERADLGPSRRVSFSQYIQAVDFPLREGVRNKKLMNREVQQLLNRRAGRGKEDDPLLVVVDEVSKNANTIEKLLQTLQAHVASNSAEYAARDGRFPSLVALIVAGACRVADDGGGSVLLTATESQLLKEVATVVSGRDAPHYLGLVEDTEECIPLCLAALQVLAKNGLYVYSQEIDSTELANLLRADYAETPRAASARAVELLTPMARSLAYATGGHTRTVVKLSQKLCKLTADDDVSSVLGHVISKDFARSVQQLWQRATLEERANFLATLILGEAVDCEDSCFPSLGTVEQTVNISSWDWARRCGLIYGVGDEFVPRVSPIMLRRLLRRASSSSLLFYECLKLQVDGGLTSSWMEWETLCCAREWAHSIARSLRSSEYSAVTLGSLLGADSHYCGPGSLLREMLVDASHARSGWSRHNLQTLLSWEGTFQENDLLDKAWLLTEGTAGVDAVLFVRCVKCPHDPTLEGKLVMVAMQHKFKNLLGDAKKDKKNLPSAKVVYEGWNSMATAFGPFWECWRERVVNWVLVHMEVQAKFNMDDVANVADPDPACGAATIVTSKTDMPTAIGATIYHNCLSHGVLLKSVVRRY</sequence>
<evidence type="ECO:0000313" key="2">
    <source>
        <dbReference type="Proteomes" id="UP000798662"/>
    </source>
</evidence>
<gene>
    <name evidence="1" type="ORF">I4F81_001839</name>
</gene>
<evidence type="ECO:0000313" key="1">
    <source>
        <dbReference type="EMBL" id="KAK1859242.1"/>
    </source>
</evidence>
<accession>A0ACC3BP19</accession>
<keyword evidence="2" id="KW-1185">Reference proteome</keyword>